<organism evidence="1 2">
    <name type="scientific">Candidatus Uhrbacteria bacterium GW2011_GWF2_46_218</name>
    <dbReference type="NCBI Taxonomy" id="1619001"/>
    <lineage>
        <taxon>Bacteria</taxon>
        <taxon>Candidatus Uhriibacteriota</taxon>
    </lineage>
</organism>
<comment type="caution">
    <text evidence="1">The sequence shown here is derived from an EMBL/GenBank/DDBJ whole genome shotgun (WGS) entry which is preliminary data.</text>
</comment>
<evidence type="ECO:0008006" key="3">
    <source>
        <dbReference type="Google" id="ProtNLM"/>
    </source>
</evidence>
<proteinExistence type="predicted"/>
<sequence>MGGVILLVSILAVIAVNSARSKQRDAVRLGNVRQIQTSLENYFTDRNTYPMGVALPLGDSAQSTCLGSDGFVGNCSGADTVFLRVVPGTYQKGLKGLMMCGEPTRDAFCYTQGEDGMSYTIQFELENAVSMAGLIEGINCATPNGIEGGTCE</sequence>
<protein>
    <recommendedName>
        <fullName evidence="3">Type II secretion system protein</fullName>
    </recommendedName>
</protein>
<dbReference type="AlphaFoldDB" id="A0A0G1SJE4"/>
<dbReference type="InterPro" id="IPR045584">
    <property type="entry name" value="Pilin-like"/>
</dbReference>
<evidence type="ECO:0000313" key="1">
    <source>
        <dbReference type="EMBL" id="KKU33450.1"/>
    </source>
</evidence>
<accession>A0A0G1SJE4</accession>
<evidence type="ECO:0000313" key="2">
    <source>
        <dbReference type="Proteomes" id="UP000034705"/>
    </source>
</evidence>
<name>A0A0G1SJE4_9BACT</name>
<dbReference type="EMBL" id="LCMG01000009">
    <property type="protein sequence ID" value="KKU33450.1"/>
    <property type="molecule type" value="Genomic_DNA"/>
</dbReference>
<reference evidence="1 2" key="1">
    <citation type="journal article" date="2015" name="Nature">
        <title>rRNA introns, odd ribosomes, and small enigmatic genomes across a large radiation of phyla.</title>
        <authorList>
            <person name="Brown C.T."/>
            <person name="Hug L.A."/>
            <person name="Thomas B.C."/>
            <person name="Sharon I."/>
            <person name="Castelle C.J."/>
            <person name="Singh A."/>
            <person name="Wilkins M.J."/>
            <person name="Williams K.H."/>
            <person name="Banfield J.F."/>
        </authorList>
    </citation>
    <scope>NUCLEOTIDE SEQUENCE [LARGE SCALE GENOMIC DNA]</scope>
</reference>
<dbReference type="SUPFAM" id="SSF54523">
    <property type="entry name" value="Pili subunits"/>
    <property type="match status" value="1"/>
</dbReference>
<gene>
    <name evidence="1" type="ORF">UX45_C0009G0018</name>
</gene>
<dbReference type="Proteomes" id="UP000034705">
    <property type="component" value="Unassembled WGS sequence"/>
</dbReference>
<dbReference type="Gene3D" id="3.30.700.10">
    <property type="entry name" value="Glycoprotein, Type 4 Pilin"/>
    <property type="match status" value="1"/>
</dbReference>